<dbReference type="CDD" id="cd07770">
    <property type="entry name" value="ASKHA_NBD_FGGY_GntK"/>
    <property type="match status" value="1"/>
</dbReference>
<dbReference type="InterPro" id="IPR000577">
    <property type="entry name" value="Carb_kinase_FGGY"/>
</dbReference>
<protein>
    <submittedName>
        <fullName evidence="7">Gluconate kinase</fullName>
    </submittedName>
</protein>
<dbReference type="GO" id="GO:0016773">
    <property type="term" value="F:phosphotransferase activity, alcohol group as acceptor"/>
    <property type="evidence" value="ECO:0007669"/>
    <property type="project" value="InterPro"/>
</dbReference>
<dbReference type="PIRSF" id="PIRSF000538">
    <property type="entry name" value="GlpK"/>
    <property type="match status" value="1"/>
</dbReference>
<evidence type="ECO:0000259" key="5">
    <source>
        <dbReference type="Pfam" id="PF00370"/>
    </source>
</evidence>
<dbReference type="AlphaFoldDB" id="A0A8J2ZX77"/>
<evidence type="ECO:0000256" key="1">
    <source>
        <dbReference type="ARBA" id="ARBA00009156"/>
    </source>
</evidence>
<keyword evidence="3 4" id="KW-0418">Kinase</keyword>
<dbReference type="PROSITE" id="PS00933">
    <property type="entry name" value="FGGY_KINASES_1"/>
    <property type="match status" value="1"/>
</dbReference>
<dbReference type="InterPro" id="IPR050406">
    <property type="entry name" value="FGGY_Carb_Kinase"/>
</dbReference>
<dbReference type="InterPro" id="IPR018484">
    <property type="entry name" value="FGGY_N"/>
</dbReference>
<dbReference type="Gene3D" id="3.30.420.40">
    <property type="match status" value="2"/>
</dbReference>
<dbReference type="GO" id="GO:0016301">
    <property type="term" value="F:kinase activity"/>
    <property type="evidence" value="ECO:0007669"/>
    <property type="project" value="UniProtKB-KW"/>
</dbReference>
<dbReference type="PROSITE" id="PS00445">
    <property type="entry name" value="FGGY_KINASES_2"/>
    <property type="match status" value="1"/>
</dbReference>
<dbReference type="RefSeq" id="WP_188497871.1">
    <property type="nucleotide sequence ID" value="NZ_BMFV01000020.1"/>
</dbReference>
<dbReference type="PANTHER" id="PTHR43095">
    <property type="entry name" value="SUGAR KINASE"/>
    <property type="match status" value="1"/>
</dbReference>
<name>A0A8J2ZX77_9BACL</name>
<keyword evidence="8" id="KW-1185">Reference proteome</keyword>
<feature type="domain" description="Carbohydrate kinase FGGY N-terminal" evidence="5">
    <location>
        <begin position="7"/>
        <end position="250"/>
    </location>
</feature>
<organism evidence="7 8">
    <name type="scientific">Pullulanibacillus pueri</name>
    <dbReference type="NCBI Taxonomy" id="1437324"/>
    <lineage>
        <taxon>Bacteria</taxon>
        <taxon>Bacillati</taxon>
        <taxon>Bacillota</taxon>
        <taxon>Bacilli</taxon>
        <taxon>Bacillales</taxon>
        <taxon>Sporolactobacillaceae</taxon>
        <taxon>Pullulanibacillus</taxon>
    </lineage>
</organism>
<sequence>MNQKDIVVAVDIGTTSTKSAAFDPTGHIYAESAQEYPLYSEVASRAEQDPEEIFQAIMKTLSDVVASMGEARARIAAVSFSSAMHSLIALDREGTPLTRSMTWADQRASLHAEQLKATAVGQGIYQRTGTPIHPMSPLVKLLWFKDEDQETYQKAAKWVGIKEYAFFRLFGTYVVDYSIASATGLFNLHTCDWDAEALALTGVPKEKLPEPVPTTQVIQGLNKADAEQLGLPADLPFVVGASDGVLANLGVGAIAPGTVACSIGTSGAVRTVVNAPTTDPKGRLFCYALTEDQWVIGGPINNGGVAFRWARDHIFPDLKAGSEDPYEYLTQLASEIDPGSEGLLFLPYLTGERAPLWNADTKGVFFGLTLNHDRRHMIRAVMEGVMFQMHAVVAALKETGVDPQAFRVTGGFTKSLLWRQIMADIFERGIHVPETPQGSSFGAALLAMKALGILNDFSTVEEIVAIGHRHTPNDEASQVYRKLKPIFMDLAEKLTPDFKALSAVQRDLGQKQ</sequence>
<evidence type="ECO:0000313" key="8">
    <source>
        <dbReference type="Proteomes" id="UP000656813"/>
    </source>
</evidence>
<dbReference type="InterPro" id="IPR043129">
    <property type="entry name" value="ATPase_NBD"/>
</dbReference>
<dbReference type="EMBL" id="BMFV01000020">
    <property type="protein sequence ID" value="GGH84188.1"/>
    <property type="molecule type" value="Genomic_DNA"/>
</dbReference>
<dbReference type="SUPFAM" id="SSF53067">
    <property type="entry name" value="Actin-like ATPase domain"/>
    <property type="match status" value="2"/>
</dbReference>
<comment type="similarity">
    <text evidence="1 4">Belongs to the FGGY kinase family.</text>
</comment>
<dbReference type="Pfam" id="PF00370">
    <property type="entry name" value="FGGY_N"/>
    <property type="match status" value="1"/>
</dbReference>
<proteinExistence type="inferred from homology"/>
<keyword evidence="2 4" id="KW-0808">Transferase</keyword>
<reference evidence="7" key="2">
    <citation type="submission" date="2020-09" db="EMBL/GenBank/DDBJ databases">
        <authorList>
            <person name="Sun Q."/>
            <person name="Zhou Y."/>
        </authorList>
    </citation>
    <scope>NUCLEOTIDE SEQUENCE</scope>
    <source>
        <strain evidence="7">CGMCC 1.12777</strain>
    </source>
</reference>
<comment type="caution">
    <text evidence="7">The sequence shown here is derived from an EMBL/GenBank/DDBJ whole genome shotgun (WGS) entry which is preliminary data.</text>
</comment>
<dbReference type="GO" id="GO:0005975">
    <property type="term" value="P:carbohydrate metabolic process"/>
    <property type="evidence" value="ECO:0007669"/>
    <property type="project" value="InterPro"/>
</dbReference>
<evidence type="ECO:0000256" key="2">
    <source>
        <dbReference type="ARBA" id="ARBA00022679"/>
    </source>
</evidence>
<dbReference type="InterPro" id="IPR018485">
    <property type="entry name" value="FGGY_C"/>
</dbReference>
<dbReference type="Pfam" id="PF02782">
    <property type="entry name" value="FGGY_C"/>
    <property type="match status" value="1"/>
</dbReference>
<dbReference type="Proteomes" id="UP000656813">
    <property type="component" value="Unassembled WGS sequence"/>
</dbReference>
<evidence type="ECO:0000256" key="4">
    <source>
        <dbReference type="RuleBase" id="RU003733"/>
    </source>
</evidence>
<evidence type="ECO:0000313" key="7">
    <source>
        <dbReference type="EMBL" id="GGH84188.1"/>
    </source>
</evidence>
<evidence type="ECO:0000259" key="6">
    <source>
        <dbReference type="Pfam" id="PF02782"/>
    </source>
</evidence>
<gene>
    <name evidence="7" type="ORF">GCM10007096_26690</name>
</gene>
<accession>A0A8J2ZX77</accession>
<dbReference type="PANTHER" id="PTHR43095:SF2">
    <property type="entry name" value="GLUCONOKINASE"/>
    <property type="match status" value="1"/>
</dbReference>
<evidence type="ECO:0000256" key="3">
    <source>
        <dbReference type="ARBA" id="ARBA00022777"/>
    </source>
</evidence>
<dbReference type="InterPro" id="IPR018483">
    <property type="entry name" value="Carb_kinase_FGGY_CS"/>
</dbReference>
<reference evidence="7" key="1">
    <citation type="journal article" date="2014" name="Int. J. Syst. Evol. Microbiol.">
        <title>Complete genome sequence of Corynebacterium casei LMG S-19264T (=DSM 44701T), isolated from a smear-ripened cheese.</title>
        <authorList>
            <consortium name="US DOE Joint Genome Institute (JGI-PGF)"/>
            <person name="Walter F."/>
            <person name="Albersmeier A."/>
            <person name="Kalinowski J."/>
            <person name="Ruckert C."/>
        </authorList>
    </citation>
    <scope>NUCLEOTIDE SEQUENCE</scope>
    <source>
        <strain evidence="7">CGMCC 1.12777</strain>
    </source>
</reference>
<feature type="domain" description="Carbohydrate kinase FGGY C-terminal" evidence="6">
    <location>
        <begin position="260"/>
        <end position="450"/>
    </location>
</feature>